<dbReference type="InterPro" id="IPR052571">
    <property type="entry name" value="Mt_RNA_Methyltransferase"/>
</dbReference>
<comment type="caution">
    <text evidence="9">The sequence shown here is derived from an EMBL/GenBank/DDBJ whole genome shotgun (WGS) entry which is preliminary data.</text>
</comment>
<evidence type="ECO:0000256" key="2">
    <source>
        <dbReference type="ARBA" id="ARBA00022723"/>
    </source>
</evidence>
<dbReference type="GO" id="GO:0046872">
    <property type="term" value="F:metal ion binding"/>
    <property type="evidence" value="ECO:0007669"/>
    <property type="project" value="UniProtKB-KW"/>
</dbReference>
<protein>
    <submittedName>
        <fullName evidence="9">Uncharacterized protein</fullName>
    </submittedName>
</protein>
<dbReference type="InterPro" id="IPR015324">
    <property type="entry name" value="Ribosomal_Rsm22-like"/>
</dbReference>
<evidence type="ECO:0000256" key="1">
    <source>
        <dbReference type="ARBA" id="ARBA00004173"/>
    </source>
</evidence>
<dbReference type="PANTHER" id="PTHR13184">
    <property type="entry name" value="37S RIBOSOMAL PROTEIN S22"/>
    <property type="match status" value="1"/>
</dbReference>
<evidence type="ECO:0000313" key="9">
    <source>
        <dbReference type="EMBL" id="CAF9931848.1"/>
    </source>
</evidence>
<comment type="function">
    <text evidence="7">Mitochondrial ribosome (mitoribosome) assembly factor. Binds at the interface of the head and body domains of the mitochondrial small ribosomal subunit (mt-SSU), occluding the mRNA channel and preventing compaction of the head domain towards the body. Probable inactive methyltransferase: retains the characteristic folding and ability to bind S-adenosyl-L-methionine, but it probably lost its methyltransferase activity.</text>
</comment>
<dbReference type="GO" id="GO:0003735">
    <property type="term" value="F:structural constituent of ribosome"/>
    <property type="evidence" value="ECO:0007669"/>
    <property type="project" value="TreeGrafter"/>
</dbReference>
<keyword evidence="3" id="KW-0809">Transit peptide</keyword>
<evidence type="ECO:0000256" key="8">
    <source>
        <dbReference type="SAM" id="MobiDB-lite"/>
    </source>
</evidence>
<dbReference type="GO" id="GO:0006412">
    <property type="term" value="P:translation"/>
    <property type="evidence" value="ECO:0007669"/>
    <property type="project" value="InterPro"/>
</dbReference>
<feature type="region of interest" description="Disordered" evidence="8">
    <location>
        <begin position="697"/>
        <end position="732"/>
    </location>
</feature>
<evidence type="ECO:0000256" key="3">
    <source>
        <dbReference type="ARBA" id="ARBA00022946"/>
    </source>
</evidence>
<dbReference type="AlphaFoldDB" id="A0A8H3FVT1"/>
<dbReference type="GO" id="GO:0005763">
    <property type="term" value="C:mitochondrial small ribosomal subunit"/>
    <property type="evidence" value="ECO:0007669"/>
    <property type="project" value="TreeGrafter"/>
</dbReference>
<reference evidence="9" key="1">
    <citation type="submission" date="2021-03" db="EMBL/GenBank/DDBJ databases">
        <authorList>
            <person name="Tagirdzhanova G."/>
        </authorList>
    </citation>
    <scope>NUCLEOTIDE SEQUENCE</scope>
</reference>
<feature type="compositionally biased region" description="Basic and acidic residues" evidence="8">
    <location>
        <begin position="707"/>
        <end position="719"/>
    </location>
</feature>
<gene>
    <name evidence="9" type="ORF">GOMPHAMPRED_006427</name>
</gene>
<dbReference type="OrthoDB" id="421327at2759"/>
<evidence type="ECO:0000256" key="4">
    <source>
        <dbReference type="ARBA" id="ARBA00023004"/>
    </source>
</evidence>
<dbReference type="Proteomes" id="UP000664169">
    <property type="component" value="Unassembled WGS sequence"/>
</dbReference>
<evidence type="ECO:0000256" key="5">
    <source>
        <dbReference type="ARBA" id="ARBA00023014"/>
    </source>
</evidence>
<proteinExistence type="predicted"/>
<evidence type="ECO:0000313" key="10">
    <source>
        <dbReference type="Proteomes" id="UP000664169"/>
    </source>
</evidence>
<keyword evidence="6" id="KW-0496">Mitochondrion</keyword>
<dbReference type="Pfam" id="PF09243">
    <property type="entry name" value="Rsm22"/>
    <property type="match status" value="1"/>
</dbReference>
<keyword evidence="4" id="KW-0408">Iron</keyword>
<keyword evidence="2" id="KW-0479">Metal-binding</keyword>
<keyword evidence="10" id="KW-1185">Reference proteome</keyword>
<organism evidence="9 10">
    <name type="scientific">Gomphillus americanus</name>
    <dbReference type="NCBI Taxonomy" id="1940652"/>
    <lineage>
        <taxon>Eukaryota</taxon>
        <taxon>Fungi</taxon>
        <taxon>Dikarya</taxon>
        <taxon>Ascomycota</taxon>
        <taxon>Pezizomycotina</taxon>
        <taxon>Lecanoromycetes</taxon>
        <taxon>OSLEUM clade</taxon>
        <taxon>Ostropomycetidae</taxon>
        <taxon>Ostropales</taxon>
        <taxon>Graphidaceae</taxon>
        <taxon>Gomphilloideae</taxon>
        <taxon>Gomphillus</taxon>
    </lineage>
</organism>
<dbReference type="PANTHER" id="PTHR13184:SF5">
    <property type="entry name" value="METHYLTRANSFERASE-LIKE PROTEIN 17, MITOCHONDRIAL"/>
    <property type="match status" value="1"/>
</dbReference>
<dbReference type="GO" id="GO:0051536">
    <property type="term" value="F:iron-sulfur cluster binding"/>
    <property type="evidence" value="ECO:0007669"/>
    <property type="project" value="UniProtKB-KW"/>
</dbReference>
<keyword evidence="5" id="KW-0411">Iron-sulfur</keyword>
<sequence>MQYVADESKKFIVQPMQAGLSRTFRTTATQCNNDLNSQLPKEFDRSPNASSDRDVELNARKAREIFGHTLPANLLSVEEYQVYERLYGAPLRVSNSDDIAQIQKDLTGEAIDSAAEEGDLTIFRTNRDGAIEAVEDGNNEEAAEEFGKDLEPNEDYEADDTIMEEDAASLKARQALRQDMIDAERRHYIEMGTDEDNEYMDENGPRSHAYTAAGRYGTDPFSIIFPNRTFINPITEMLKVASRKQLVEMSQRTFGGPRLQDSIATPVKPKAEHFQQKPIALEALQPNMGEMEANAYVAVNLPGAYASAMSILVECRKRLGSTWLEGLISQPGGPRILDVGTAGAGVLAWRDILRAEWARLHPDVQPGDPVPFGKATVVVGSSELRSRVGLLLDNTTFIPRMPEFIPTRDIPGALKHDPSLRKQYDVIIAAHSLWTLKEDYMRKAQIQNYFTLLNPNGGVLIVLEKGVPHGFELVAGAREVLLKHHISSPGDAEGTMELTGYRTHKEPGMIIAPCTNHGQCPMYPEAGKMVHRKDWCYFSQRFVRPPFLQDILGRQQRNHEDIQFSYVAVRRGIDSRPQAQAPKDEAVTIAAKKGYEKSETEPNMLSLPRVLLPPLKRHKHIVLDVCTPAGQIERWTTSRSFSRQSYRDGRKARWGDLWALGAKVRVIREARTGYSKPKDKRKSSKIANDMMDGEIFSNIDHNVSPDTARHRAPARDPVKSKRPRRVVSEDDE</sequence>
<dbReference type="GO" id="GO:0008168">
    <property type="term" value="F:methyltransferase activity"/>
    <property type="evidence" value="ECO:0007669"/>
    <property type="project" value="InterPro"/>
</dbReference>
<comment type="subcellular location">
    <subcellularLocation>
        <location evidence="1">Mitochondrion</location>
    </subcellularLocation>
</comment>
<dbReference type="EMBL" id="CAJPDQ010000041">
    <property type="protein sequence ID" value="CAF9931848.1"/>
    <property type="molecule type" value="Genomic_DNA"/>
</dbReference>
<accession>A0A8H3FVT1</accession>
<evidence type="ECO:0000256" key="7">
    <source>
        <dbReference type="ARBA" id="ARBA00045681"/>
    </source>
</evidence>
<name>A0A8H3FVT1_9LECA</name>
<evidence type="ECO:0000256" key="6">
    <source>
        <dbReference type="ARBA" id="ARBA00023128"/>
    </source>
</evidence>